<evidence type="ECO:0000313" key="1">
    <source>
        <dbReference type="EMBL" id="RMB08009.1"/>
    </source>
</evidence>
<name>A0A3M0CLS6_9PROT</name>
<keyword evidence="2" id="KW-1185">Reference proteome</keyword>
<evidence type="ECO:0000313" key="2">
    <source>
        <dbReference type="Proteomes" id="UP000271227"/>
    </source>
</evidence>
<comment type="caution">
    <text evidence="1">The sequence shown here is derived from an EMBL/GenBank/DDBJ whole genome shotgun (WGS) entry which is preliminary data.</text>
</comment>
<dbReference type="EMBL" id="REFR01000011">
    <property type="protein sequence ID" value="RMB08009.1"/>
    <property type="molecule type" value="Genomic_DNA"/>
</dbReference>
<dbReference type="OrthoDB" id="7252930at2"/>
<organism evidence="1 2">
    <name type="scientific">Eilatimonas milleporae</name>
    <dbReference type="NCBI Taxonomy" id="911205"/>
    <lineage>
        <taxon>Bacteria</taxon>
        <taxon>Pseudomonadati</taxon>
        <taxon>Pseudomonadota</taxon>
        <taxon>Alphaproteobacteria</taxon>
        <taxon>Kordiimonadales</taxon>
        <taxon>Kordiimonadaceae</taxon>
        <taxon>Eilatimonas</taxon>
    </lineage>
</organism>
<dbReference type="InParanoid" id="A0A3M0CLS6"/>
<protein>
    <submittedName>
        <fullName evidence="1">Uncharacterized protein</fullName>
    </submittedName>
</protein>
<dbReference type="RefSeq" id="WP_121938761.1">
    <property type="nucleotide sequence ID" value="NZ_REFR01000011.1"/>
</dbReference>
<accession>A0A3M0CLS6</accession>
<sequence>MDIDTLRRNLAIGPDGTVAITDQTVTTARYKSFFDTVFGGTPLTLSHARKGPGDAGDTVQVTGTGSSFQNVDGAPVIATFVLDPDSGDVTADIAFTLAGGGRSWGFRDSYPDLPAAFNFATTLTATQISPLYELTFSAAVFHATTDPLSVDIPVGGTSRKVDLEAGLAFAGATKLAGLISALTDEIGLDTEFALTGTIIQPTGRTLPRLSGSATNFPWVEADNPPGITLSAGLGIDFTLSDTLELTRTAFTVYSPLSASELQRNPDYLPAMGFSCHIYIDSLKVGLDLASKVQIGLPKLVITGTFENVTVGNLADFVGLAGTDTLIDGLPEPLRDAADRLGTLDLKEAAIAFSRAPGSGISADYVYLAVDMPEAPRWPRSDASFDFGPLTADFIVTTPFDGPRLSATMTMELDVLGAVIDVEAGYPDFFISGALKTGVDIPLQSFFHKYLPGGTTPPTGSGADLHIDALSINYDPGVRFNFFTEMAKDPSWAVPLGPKGLVIEDVRFGLSRTLGSRTLGTGPQTTAKVAGTLTVPDIATLSMSYDPTRGFEMRGAFADVTLNQLLGWITNADTVLPDGFGAIAFTESTLLIRDQSGTFELDFGTHVDHFGDLAFTLLDDSGTWGFALGLNLTLGQLASLDGLSAIKPFLEIFPPDSHQVIVISTIDKGDFSFPALSLFDNPKIGKGDIVPPAQSKGLRKGFYFYADASFGDNEILTNVARLMNLPTTQTLAISFFIGGDAATEADLSLTIGPGGVPADQNGLSLSGTMGIKWQGGEIMFYMTGTADTKIQGQAVQFDAQLLVTENGAFISGDMIVTGRGTINFSSFKLKELALELGISFEGVPSFGFIAALDFKQFDSSIAVFIDSADPAKSMVAGSVSDITLADIIQSIAGSTAGLPDFLENALKEIGVGGIHGFNADYATYAEALDAYDLTTIQAMFKTAGGISLPSDSAQIQLIVNTKGMLWYLFDLSTMYHYELQADTAKKTINVSLEAQLYVVPQNTQIATITFQEGYNVFGEIDFLIIQDTIQLEYVPQKGIAFYDQLNEIVVGGKNFLVIKAASDQTAPRITALRHQRAQAVKTGPRLLLCTFTDPSNPDPNFREPAMKISGEIDFLGITDSVLIEYRDEKFNMALSYENPLGTSYDIKAWFNGLQDMGASGSAVIGLDHPFGISGRGSFLLNDNVHASLGFGVSGDTISASASFGVTILGESLNTPSIHLDIDGQSLENIAQYAIKALEAALDSFFKDALRWLKALKNGLIEGFKDLEAAAKVLASYFEKTAKEAASLLHAAGYAAEEVLNVLKSVFEKTEEEAKAIVNFLYNVAAGCAMTTGLVTS</sequence>
<dbReference type="Proteomes" id="UP000271227">
    <property type="component" value="Unassembled WGS sequence"/>
</dbReference>
<reference evidence="1 2" key="1">
    <citation type="submission" date="2018-10" db="EMBL/GenBank/DDBJ databases">
        <title>Genomic Encyclopedia of Archaeal and Bacterial Type Strains, Phase II (KMG-II): from individual species to whole genera.</title>
        <authorList>
            <person name="Goeker M."/>
        </authorList>
    </citation>
    <scope>NUCLEOTIDE SEQUENCE [LARGE SCALE GENOMIC DNA]</scope>
    <source>
        <strain evidence="1 2">DSM 25217</strain>
    </source>
</reference>
<proteinExistence type="predicted"/>
<gene>
    <name evidence="1" type="ORF">BXY39_2104</name>
</gene>